<dbReference type="RefSeq" id="WP_089965389.1">
    <property type="nucleotide sequence ID" value="NZ_FOCQ01000002.1"/>
</dbReference>
<dbReference type="Pfam" id="PF03413">
    <property type="entry name" value="PepSY"/>
    <property type="match status" value="2"/>
</dbReference>
<gene>
    <name evidence="3" type="ORF">SAMN05444955_102320</name>
</gene>
<dbReference type="Proteomes" id="UP000199695">
    <property type="component" value="Unassembled WGS sequence"/>
</dbReference>
<dbReference type="PANTHER" id="PTHR34219">
    <property type="entry name" value="IRON-REGULATED INNER MEMBRANE PROTEIN-RELATED"/>
    <property type="match status" value="1"/>
</dbReference>
<feature type="transmembrane region" description="Helical" evidence="1">
    <location>
        <begin position="414"/>
        <end position="445"/>
    </location>
</feature>
<organism evidence="3 4">
    <name type="scientific">Lihuaxuella thermophila</name>
    <dbReference type="NCBI Taxonomy" id="1173111"/>
    <lineage>
        <taxon>Bacteria</taxon>
        <taxon>Bacillati</taxon>
        <taxon>Bacillota</taxon>
        <taxon>Bacilli</taxon>
        <taxon>Bacillales</taxon>
        <taxon>Thermoactinomycetaceae</taxon>
        <taxon>Lihuaxuella</taxon>
    </lineage>
</organism>
<dbReference type="InterPro" id="IPR005625">
    <property type="entry name" value="PepSY-ass_TM"/>
</dbReference>
<protein>
    <submittedName>
        <fullName evidence="3">Uncharacterized iron-regulated membrane protein</fullName>
    </submittedName>
</protein>
<feature type="domain" description="PepSY" evidence="2">
    <location>
        <begin position="77"/>
        <end position="129"/>
    </location>
</feature>
<evidence type="ECO:0000313" key="4">
    <source>
        <dbReference type="Proteomes" id="UP000199695"/>
    </source>
</evidence>
<name>A0A1H8BS37_9BACL</name>
<dbReference type="InterPro" id="IPR025711">
    <property type="entry name" value="PepSY"/>
</dbReference>
<dbReference type="STRING" id="1173111.SAMN05444955_102320"/>
<dbReference type="AlphaFoldDB" id="A0A1H8BS37"/>
<proteinExistence type="predicted"/>
<feature type="transmembrane region" description="Helical" evidence="1">
    <location>
        <begin position="207"/>
        <end position="228"/>
    </location>
</feature>
<accession>A0A1H8BS37</accession>
<feature type="domain" description="PepSY" evidence="2">
    <location>
        <begin position="284"/>
        <end position="342"/>
    </location>
</feature>
<evidence type="ECO:0000256" key="1">
    <source>
        <dbReference type="SAM" id="Phobius"/>
    </source>
</evidence>
<feature type="transmembrane region" description="Helical" evidence="1">
    <location>
        <begin position="373"/>
        <end position="394"/>
    </location>
</feature>
<feature type="transmembrane region" description="Helical" evidence="1">
    <location>
        <begin position="156"/>
        <end position="176"/>
    </location>
</feature>
<keyword evidence="1" id="KW-1133">Transmembrane helix</keyword>
<keyword evidence="1" id="KW-0472">Membrane</keyword>
<dbReference type="EMBL" id="FOCQ01000002">
    <property type="protein sequence ID" value="SEM85389.1"/>
    <property type="molecule type" value="Genomic_DNA"/>
</dbReference>
<dbReference type="PANTHER" id="PTHR34219:SF1">
    <property type="entry name" value="PEPSY DOMAIN-CONTAINING PROTEIN"/>
    <property type="match status" value="1"/>
</dbReference>
<reference evidence="3 4" key="1">
    <citation type="submission" date="2016-10" db="EMBL/GenBank/DDBJ databases">
        <authorList>
            <person name="de Groot N.N."/>
        </authorList>
    </citation>
    <scope>NUCLEOTIDE SEQUENCE [LARGE SCALE GENOMIC DNA]</scope>
    <source>
        <strain evidence="3 4">DSM 46701</strain>
    </source>
</reference>
<evidence type="ECO:0000313" key="3">
    <source>
        <dbReference type="EMBL" id="SEM85389.1"/>
    </source>
</evidence>
<keyword evidence="1" id="KW-0812">Transmembrane</keyword>
<dbReference type="Pfam" id="PF03929">
    <property type="entry name" value="PepSY_TM"/>
    <property type="match status" value="1"/>
</dbReference>
<evidence type="ECO:0000259" key="2">
    <source>
        <dbReference type="Pfam" id="PF03413"/>
    </source>
</evidence>
<feature type="transmembrane region" description="Helical" evidence="1">
    <location>
        <begin position="27"/>
        <end position="51"/>
    </location>
</feature>
<keyword evidence="4" id="KW-1185">Reference proteome</keyword>
<dbReference type="OrthoDB" id="111691at2"/>
<sequence length="457" mass="51196">MAVSQTQLKENIRQNHSQELYQAIWRWHFYAGIIFAPFLVMLAITGGIYLFKPQIESWMYKDLYQVQAEGKELAPSVQIEQVKKAYPNAQITRYRPHAEANRSSEVGILDGGRSLTVFVNPYNGTIIGELNDNDRFMDQIEQVHGELMAGTWGDRLVELAACWAMILLTTGIYLWWPRDRNRVFGTLLPRLNGGKRIFWRDLHAVPAFWLSLGIAFLIMTGLPWSGFWGEQVQKLATNAGIGYPAAVWGGEKPESTIPSRDVADVPWAAEQRPVPQSEEAKVSPVSIDKVVAIANARHVHPGYTVYFPEDPKGVYTISVFPDKSEDEATLHLDQYSGKVLDDFRFDDYGPVAKIISTGITLHKGTQFGLANQLAGLIVCLGIVAIAITGVIMWWKRRPQGKLGAPTLPKNFKMTKWAAIIIMALGVLFPLVGVSLIIALLLDFLVIRRIPKVKQWVG</sequence>